<evidence type="ECO:0000256" key="11">
    <source>
        <dbReference type="ARBA" id="ARBA00023160"/>
    </source>
</evidence>
<dbReference type="GO" id="GO:0004768">
    <property type="term" value="F:stearoyl-CoA 9-desaturase activity"/>
    <property type="evidence" value="ECO:0007669"/>
    <property type="project" value="TreeGrafter"/>
</dbReference>
<evidence type="ECO:0000256" key="4">
    <source>
        <dbReference type="ARBA" id="ARBA00022692"/>
    </source>
</evidence>
<protein>
    <submittedName>
        <fullName evidence="16">SCD5 protein</fullName>
    </submittedName>
</protein>
<evidence type="ECO:0000256" key="1">
    <source>
        <dbReference type="ARBA" id="ARBA00004141"/>
    </source>
</evidence>
<comment type="similarity">
    <text evidence="2 12">Belongs to the fatty acid desaturase type 1 family.</text>
</comment>
<comment type="domain">
    <text evidence="12">The histidine box domains are involved in binding the catalytic metal ions.</text>
</comment>
<sequence length="280" mass="31782">MATKDIGDAVRPLSGAAASDPAEGPVKSPAVQNDKRPLEIVWSNVVILVLIHLGAIYGLFLLPSARVYTLLWVVFCYLVSAFGITAGVHRLWSHRSYKARLPLRIFLAIAQSMTFQKSIYEWCRDHRVHHKYSDTDADPYNAARGFFFAHVGWVFLRKHPDVKAKGKRIDMSDLLEDPVVRIQMNFAHMWGTRPYDKHINPAENVVVSLFAAGDGWHNYHHTFPFDYSTGEFGWKFDLATVFINFMAWLGLAYDLRKAPPGVVRTRAARTGDGSRKEHLQ</sequence>
<evidence type="ECO:0000256" key="8">
    <source>
        <dbReference type="ARBA" id="ARBA00023004"/>
    </source>
</evidence>
<organism evidence="16 17">
    <name type="scientific">Branchiostoma lanceolatum</name>
    <name type="common">Common lancelet</name>
    <name type="synonym">Amphioxus lanceolatum</name>
    <dbReference type="NCBI Taxonomy" id="7740"/>
    <lineage>
        <taxon>Eukaryota</taxon>
        <taxon>Metazoa</taxon>
        <taxon>Chordata</taxon>
        <taxon>Cephalochordata</taxon>
        <taxon>Leptocardii</taxon>
        <taxon>Amphioxiformes</taxon>
        <taxon>Branchiostomatidae</taxon>
        <taxon>Branchiostoma</taxon>
    </lineage>
</organism>
<evidence type="ECO:0000256" key="12">
    <source>
        <dbReference type="RuleBase" id="RU000581"/>
    </source>
</evidence>
<reference evidence="16" key="1">
    <citation type="submission" date="2022-01" db="EMBL/GenBank/DDBJ databases">
        <authorList>
            <person name="Braso-Vives M."/>
        </authorList>
    </citation>
    <scope>NUCLEOTIDE SEQUENCE</scope>
</reference>
<comment type="cofactor">
    <cofactor evidence="12">
        <name>Fe(2+)</name>
        <dbReference type="ChEBI" id="CHEBI:29033"/>
    </cofactor>
</comment>
<feature type="domain" description="Fatty acid desaturase" evidence="15">
    <location>
        <begin position="71"/>
        <end position="159"/>
    </location>
</feature>
<evidence type="ECO:0000256" key="13">
    <source>
        <dbReference type="SAM" id="MobiDB-lite"/>
    </source>
</evidence>
<evidence type="ECO:0000256" key="10">
    <source>
        <dbReference type="ARBA" id="ARBA00023136"/>
    </source>
</evidence>
<keyword evidence="8" id="KW-0408">Iron</keyword>
<dbReference type="PANTHER" id="PTHR11351:SF31">
    <property type="entry name" value="DESATURASE 1, ISOFORM A-RELATED"/>
    <property type="match status" value="1"/>
</dbReference>
<evidence type="ECO:0000256" key="6">
    <source>
        <dbReference type="ARBA" id="ARBA00022989"/>
    </source>
</evidence>
<dbReference type="CDD" id="cd03505">
    <property type="entry name" value="Delta9-FADS-like"/>
    <property type="match status" value="1"/>
</dbReference>
<dbReference type="Pfam" id="PF00487">
    <property type="entry name" value="FA_desaturase"/>
    <property type="match status" value="1"/>
</dbReference>
<feature type="transmembrane region" description="Helical" evidence="14">
    <location>
        <begin position="41"/>
        <end position="62"/>
    </location>
</feature>
<accession>A0A8K0EF41</accession>
<evidence type="ECO:0000256" key="7">
    <source>
        <dbReference type="ARBA" id="ARBA00023002"/>
    </source>
</evidence>
<evidence type="ECO:0000313" key="17">
    <source>
        <dbReference type="Proteomes" id="UP000838412"/>
    </source>
</evidence>
<dbReference type="InterPro" id="IPR005804">
    <property type="entry name" value="FA_desaturase_dom"/>
</dbReference>
<evidence type="ECO:0000256" key="2">
    <source>
        <dbReference type="ARBA" id="ARBA00009295"/>
    </source>
</evidence>
<dbReference type="EMBL" id="OV696700">
    <property type="protein sequence ID" value="CAH1246188.1"/>
    <property type="molecule type" value="Genomic_DNA"/>
</dbReference>
<keyword evidence="10 14" id="KW-0472">Membrane</keyword>
<dbReference type="PANTHER" id="PTHR11351">
    <property type="entry name" value="ACYL-COA DESATURASE"/>
    <property type="match status" value="1"/>
</dbReference>
<evidence type="ECO:0000256" key="9">
    <source>
        <dbReference type="ARBA" id="ARBA00023098"/>
    </source>
</evidence>
<keyword evidence="7 12" id="KW-0560">Oxidoreductase</keyword>
<dbReference type="Proteomes" id="UP000838412">
    <property type="component" value="Chromosome 15"/>
</dbReference>
<gene>
    <name evidence="16" type="primary">SCD5</name>
    <name evidence="16" type="ORF">BLAG_LOCUS8297</name>
</gene>
<dbReference type="PRINTS" id="PR00075">
    <property type="entry name" value="FACDDSATRASE"/>
</dbReference>
<dbReference type="GO" id="GO:0005789">
    <property type="term" value="C:endoplasmic reticulum membrane"/>
    <property type="evidence" value="ECO:0007669"/>
    <property type="project" value="TreeGrafter"/>
</dbReference>
<evidence type="ECO:0000313" key="16">
    <source>
        <dbReference type="EMBL" id="CAH1246188.1"/>
    </source>
</evidence>
<proteinExistence type="inferred from homology"/>
<evidence type="ECO:0000256" key="14">
    <source>
        <dbReference type="SAM" id="Phobius"/>
    </source>
</evidence>
<keyword evidence="3 12" id="KW-0444">Lipid biosynthesis</keyword>
<dbReference type="InterPro" id="IPR015876">
    <property type="entry name" value="Acyl-CoA_DS"/>
</dbReference>
<keyword evidence="5" id="KW-0276">Fatty acid metabolism</keyword>
<evidence type="ECO:0000259" key="15">
    <source>
        <dbReference type="Pfam" id="PF00487"/>
    </source>
</evidence>
<feature type="transmembrane region" description="Helical" evidence="14">
    <location>
        <begin position="68"/>
        <end position="89"/>
    </location>
</feature>
<evidence type="ECO:0000256" key="3">
    <source>
        <dbReference type="ARBA" id="ARBA00022516"/>
    </source>
</evidence>
<keyword evidence="9" id="KW-0443">Lipid metabolism</keyword>
<evidence type="ECO:0000256" key="5">
    <source>
        <dbReference type="ARBA" id="ARBA00022832"/>
    </source>
</evidence>
<keyword evidence="11 12" id="KW-0275">Fatty acid biosynthesis</keyword>
<keyword evidence="17" id="KW-1185">Reference proteome</keyword>
<feature type="region of interest" description="Disordered" evidence="13">
    <location>
        <begin position="1"/>
        <end position="30"/>
    </location>
</feature>
<dbReference type="GO" id="GO:0005506">
    <property type="term" value="F:iron ion binding"/>
    <property type="evidence" value="ECO:0007669"/>
    <property type="project" value="TreeGrafter"/>
</dbReference>
<keyword evidence="4 12" id="KW-0812">Transmembrane</keyword>
<comment type="subcellular location">
    <subcellularLocation>
        <location evidence="1">Membrane</location>
        <topology evidence="1">Multi-pass membrane protein</topology>
    </subcellularLocation>
</comment>
<dbReference type="GO" id="GO:0006636">
    <property type="term" value="P:unsaturated fatty acid biosynthetic process"/>
    <property type="evidence" value="ECO:0007669"/>
    <property type="project" value="TreeGrafter"/>
</dbReference>
<dbReference type="AlphaFoldDB" id="A0A8K0EF41"/>
<name>A0A8K0EF41_BRALA</name>
<keyword evidence="6 14" id="KW-1133">Transmembrane helix</keyword>
<dbReference type="OrthoDB" id="10260134at2759"/>